<feature type="transmembrane region" description="Helical" evidence="1">
    <location>
        <begin position="93"/>
        <end position="118"/>
    </location>
</feature>
<feature type="transmembrane region" description="Helical" evidence="1">
    <location>
        <begin position="229"/>
        <end position="250"/>
    </location>
</feature>
<dbReference type="RefSeq" id="WP_072706118.1">
    <property type="nucleotide sequence ID" value="NZ_FMJB01000046.1"/>
</dbReference>
<proteinExistence type="predicted"/>
<feature type="transmembrane region" description="Helical" evidence="1">
    <location>
        <begin position="21"/>
        <end position="39"/>
    </location>
</feature>
<feature type="domain" description="DUF1206" evidence="2">
    <location>
        <begin position="15"/>
        <end position="81"/>
    </location>
</feature>
<feature type="domain" description="DUF1206" evidence="2">
    <location>
        <begin position="186"/>
        <end position="255"/>
    </location>
</feature>
<evidence type="ECO:0000259" key="2">
    <source>
        <dbReference type="Pfam" id="PF06724"/>
    </source>
</evidence>
<keyword evidence="1" id="KW-0812">Transmembrane</keyword>
<sequence length="276" mass="29386">MAERAPVWVEYLMRAGYAARGVVYLLTGGLALLSAWHGGSGEDKKGALSSLFGQPFGQFIILAIAAGLLCYGIWRLVCGYMDLEDEGNETKGLIARIGQGLSGAVNVALSLSIARFALGSSGGGDGKEALTSKLLAMPFGQIIVGAVGLGVIGAGLAYLYKGWSEKYRENLRWSPILEKLSTPIRLGLMARGVVVAIIGGFFLFAAMQADADQAGGLSQAFEFVRSQAYGRYLLGFLAAGMFAFGIYCWIETIYRVLPTRQSKGTKTIAQHLKAHA</sequence>
<reference evidence="4" key="1">
    <citation type="submission" date="2016-09" db="EMBL/GenBank/DDBJ databases">
        <authorList>
            <person name="Wibberg D."/>
        </authorList>
    </citation>
    <scope>NUCLEOTIDE SEQUENCE [LARGE SCALE GENOMIC DNA]</scope>
</reference>
<accession>A0A1M4MY21</accession>
<feature type="transmembrane region" description="Helical" evidence="1">
    <location>
        <begin position="188"/>
        <end position="209"/>
    </location>
</feature>
<keyword evidence="1" id="KW-0472">Membrane</keyword>
<protein>
    <submittedName>
        <fullName evidence="3">Putative membrane protein</fullName>
    </submittedName>
</protein>
<dbReference type="Pfam" id="PF06724">
    <property type="entry name" value="DUF1206"/>
    <property type="match status" value="3"/>
</dbReference>
<feature type="transmembrane region" description="Helical" evidence="1">
    <location>
        <begin position="138"/>
        <end position="160"/>
    </location>
</feature>
<dbReference type="EMBL" id="FMJB01000046">
    <property type="protein sequence ID" value="SCM67489.1"/>
    <property type="molecule type" value="Genomic_DNA"/>
</dbReference>
<organism evidence="3 4">
    <name type="scientific">Donghicola eburneus</name>
    <dbReference type="NCBI Taxonomy" id="393278"/>
    <lineage>
        <taxon>Bacteria</taxon>
        <taxon>Pseudomonadati</taxon>
        <taxon>Pseudomonadota</taxon>
        <taxon>Alphaproteobacteria</taxon>
        <taxon>Rhodobacterales</taxon>
        <taxon>Roseobacteraceae</taxon>
        <taxon>Donghicola</taxon>
    </lineage>
</organism>
<dbReference type="AlphaFoldDB" id="A0A1M4MY21"/>
<keyword evidence="1" id="KW-1133">Transmembrane helix</keyword>
<gene>
    <name evidence="3" type="ORF">KARMA_1688</name>
</gene>
<feature type="transmembrane region" description="Helical" evidence="1">
    <location>
        <begin position="59"/>
        <end position="81"/>
    </location>
</feature>
<feature type="domain" description="DUF1206" evidence="2">
    <location>
        <begin position="98"/>
        <end position="164"/>
    </location>
</feature>
<keyword evidence="4" id="KW-1185">Reference proteome</keyword>
<name>A0A1M4MY21_9RHOB</name>
<evidence type="ECO:0000256" key="1">
    <source>
        <dbReference type="SAM" id="Phobius"/>
    </source>
</evidence>
<dbReference type="InterPro" id="IPR009597">
    <property type="entry name" value="DUF1206"/>
</dbReference>
<evidence type="ECO:0000313" key="3">
    <source>
        <dbReference type="EMBL" id="SCM67489.1"/>
    </source>
</evidence>
<dbReference type="Proteomes" id="UP000184085">
    <property type="component" value="Unassembled WGS sequence"/>
</dbReference>
<evidence type="ECO:0000313" key="4">
    <source>
        <dbReference type="Proteomes" id="UP000184085"/>
    </source>
</evidence>